<keyword evidence="3" id="KW-1185">Reference proteome</keyword>
<dbReference type="PROSITE" id="PS00018">
    <property type="entry name" value="EF_HAND_1"/>
    <property type="match status" value="1"/>
</dbReference>
<dbReference type="OrthoDB" id="10065127at2759"/>
<feature type="compositionally biased region" description="Basic and acidic residues" evidence="1">
    <location>
        <begin position="505"/>
        <end position="519"/>
    </location>
</feature>
<feature type="compositionally biased region" description="Polar residues" evidence="1">
    <location>
        <begin position="34"/>
        <end position="44"/>
    </location>
</feature>
<dbReference type="GeneID" id="106742993"/>
<organism evidence="3 4">
    <name type="scientific">Dinoponera quadriceps</name>
    <name type="common">South American ant</name>
    <dbReference type="NCBI Taxonomy" id="609295"/>
    <lineage>
        <taxon>Eukaryota</taxon>
        <taxon>Metazoa</taxon>
        <taxon>Ecdysozoa</taxon>
        <taxon>Arthropoda</taxon>
        <taxon>Hexapoda</taxon>
        <taxon>Insecta</taxon>
        <taxon>Pterygota</taxon>
        <taxon>Neoptera</taxon>
        <taxon>Endopterygota</taxon>
        <taxon>Hymenoptera</taxon>
        <taxon>Apocrita</taxon>
        <taxon>Aculeata</taxon>
        <taxon>Formicoidea</taxon>
        <taxon>Formicidae</taxon>
        <taxon>Ponerinae</taxon>
        <taxon>Ponerini</taxon>
        <taxon>Dinoponera</taxon>
    </lineage>
</organism>
<feature type="region of interest" description="Disordered" evidence="1">
    <location>
        <begin position="632"/>
        <end position="877"/>
    </location>
</feature>
<accession>A0A6P3X0Q9</accession>
<evidence type="ECO:0000259" key="2">
    <source>
        <dbReference type="PROSITE" id="PS50940"/>
    </source>
</evidence>
<feature type="region of interest" description="Disordered" evidence="1">
    <location>
        <begin position="452"/>
        <end position="557"/>
    </location>
</feature>
<feature type="domain" description="Chitin-binding type-2" evidence="2">
    <location>
        <begin position="1374"/>
        <end position="1438"/>
    </location>
</feature>
<feature type="compositionally biased region" description="Low complexity" evidence="1">
    <location>
        <begin position="23"/>
        <end position="33"/>
    </location>
</feature>
<dbReference type="KEGG" id="dqu:106742993"/>
<dbReference type="GO" id="GO:0005576">
    <property type="term" value="C:extracellular region"/>
    <property type="evidence" value="ECO:0007669"/>
    <property type="project" value="InterPro"/>
</dbReference>
<feature type="compositionally biased region" description="Polar residues" evidence="1">
    <location>
        <begin position="789"/>
        <end position="805"/>
    </location>
</feature>
<feature type="compositionally biased region" description="Low complexity" evidence="1">
    <location>
        <begin position="63"/>
        <end position="72"/>
    </location>
</feature>
<protein>
    <submittedName>
        <fullName evidence="4">Serine-rich adhesin for platelets-like</fullName>
    </submittedName>
</protein>
<feature type="region of interest" description="Disordered" evidence="1">
    <location>
        <begin position="317"/>
        <end position="347"/>
    </location>
</feature>
<feature type="compositionally biased region" description="Basic and acidic residues" evidence="1">
    <location>
        <begin position="452"/>
        <end position="461"/>
    </location>
</feature>
<feature type="region of interest" description="Disordered" evidence="1">
    <location>
        <begin position="1198"/>
        <end position="1230"/>
    </location>
</feature>
<feature type="compositionally biased region" description="Basic and acidic residues" evidence="1">
    <location>
        <begin position="832"/>
        <end position="849"/>
    </location>
</feature>
<feature type="region of interest" description="Disordered" evidence="1">
    <location>
        <begin position="53"/>
        <end position="72"/>
    </location>
</feature>
<dbReference type="GO" id="GO:0008061">
    <property type="term" value="F:chitin binding"/>
    <property type="evidence" value="ECO:0007669"/>
    <property type="project" value="InterPro"/>
</dbReference>
<feature type="compositionally biased region" description="Low complexity" evidence="1">
    <location>
        <begin position="1015"/>
        <end position="1037"/>
    </location>
</feature>
<feature type="compositionally biased region" description="Polar residues" evidence="1">
    <location>
        <begin position="1210"/>
        <end position="1224"/>
    </location>
</feature>
<dbReference type="RefSeq" id="XP_014471898.1">
    <property type="nucleotide sequence ID" value="XM_014616412.1"/>
</dbReference>
<feature type="compositionally biased region" description="Polar residues" evidence="1">
    <location>
        <begin position="734"/>
        <end position="743"/>
    </location>
</feature>
<dbReference type="Proteomes" id="UP000515204">
    <property type="component" value="Unplaced"/>
</dbReference>
<dbReference type="Pfam" id="PF01607">
    <property type="entry name" value="CBM_14"/>
    <property type="match status" value="1"/>
</dbReference>
<feature type="region of interest" description="Disordered" evidence="1">
    <location>
        <begin position="1015"/>
        <end position="1046"/>
    </location>
</feature>
<feature type="compositionally biased region" description="Basic residues" evidence="1">
    <location>
        <begin position="486"/>
        <end position="499"/>
    </location>
</feature>
<name>A0A6P3X0Q9_DINQU</name>
<feature type="compositionally biased region" description="Basic and acidic residues" evidence="1">
    <location>
        <begin position="688"/>
        <end position="705"/>
    </location>
</feature>
<gene>
    <name evidence="4" type="primary">LOC106742993</name>
</gene>
<dbReference type="InterPro" id="IPR018247">
    <property type="entry name" value="EF_Hand_1_Ca_BS"/>
</dbReference>
<evidence type="ECO:0000313" key="3">
    <source>
        <dbReference type="Proteomes" id="UP000515204"/>
    </source>
</evidence>
<feature type="compositionally biased region" description="Basic and acidic residues" evidence="1">
    <location>
        <begin position="209"/>
        <end position="225"/>
    </location>
</feature>
<feature type="region of interest" description="Disordered" evidence="1">
    <location>
        <begin position="915"/>
        <end position="940"/>
    </location>
</feature>
<proteinExistence type="predicted"/>
<evidence type="ECO:0000313" key="4">
    <source>
        <dbReference type="RefSeq" id="XP_014471898.1"/>
    </source>
</evidence>
<feature type="compositionally biased region" description="Acidic residues" evidence="1">
    <location>
        <begin position="323"/>
        <end position="336"/>
    </location>
</feature>
<feature type="compositionally biased region" description="Polar residues" evidence="1">
    <location>
        <begin position="462"/>
        <end position="475"/>
    </location>
</feature>
<feature type="region of interest" description="Disordered" evidence="1">
    <location>
        <begin position="1"/>
        <end position="44"/>
    </location>
</feature>
<evidence type="ECO:0000256" key="1">
    <source>
        <dbReference type="SAM" id="MobiDB-lite"/>
    </source>
</evidence>
<dbReference type="SMART" id="SM00494">
    <property type="entry name" value="ChtBD2"/>
    <property type="match status" value="1"/>
</dbReference>
<feature type="compositionally biased region" description="Polar residues" evidence="1">
    <location>
        <begin position="663"/>
        <end position="679"/>
    </location>
</feature>
<reference evidence="4" key="1">
    <citation type="submission" date="2025-08" db="UniProtKB">
        <authorList>
            <consortium name="RefSeq"/>
        </authorList>
    </citation>
    <scope>IDENTIFICATION</scope>
</reference>
<dbReference type="SUPFAM" id="SSF57625">
    <property type="entry name" value="Invertebrate chitin-binding proteins"/>
    <property type="match status" value="1"/>
</dbReference>
<dbReference type="InterPro" id="IPR036508">
    <property type="entry name" value="Chitin-bd_dom_sf"/>
</dbReference>
<sequence>MLGVSKLSISPIQSQQELSRTLQTKQSQGSQQQRIPSNFLPTPATMQTTVRSFYPTPRPSPKPSQSQSITQQITQHIHVSPSLTIPQLKPHEITLNLPSPDIQRIVQNPSPLLSSQSRVIVTAKASVSDESGRPLNTTQLVTLPLPTIPVSYDDYKEGDESFDPFYRDVPKIRKNRRILKNKNVNVKSAKKKRKRRSLDQAYHFVYDVNSRRGNDPKESESRRNADNVANGKKMGAEDNNRNLWDIKESLMKFRDILFRDEVYNVDSVYSGVAEGIENKTDRVSEEDGNTFGVKSEKQTEDAMKRLDSLKDLKTEAAKHLDLTEEEDTSKEEEFNDEASNKDSNDKTNIEKMVIEKKRVESALKSETKLDFKINGQLPPTAARSDEDGFHESVIDVIIFDNDDDKMKASFSSSDDAEISKADVPIEIIIEKETKSHSQNSSKAMYDEHITRHVTKKVDSVQESRSPTSDATSQSEDPMGKPSFGRKGSRPRSSKRRLSSRVKQQMTDRVETTEAVRQQKEVFQSTTPTTNSTTITTTATNSTTSTTSTTTTTPPPTVPFETQVVVQTDSHIYEELELQTSKEVDTRAIGQHDIMYSIDIIKSIQDDKSHNVSKIEELKRSFDYQIAKDYVEHSKQQDNESEEELSETESPDYTQNARLKDINFTENSRNIEETQSTQGESMEVANASGEKESSVEESSSRVHESTTNDEFDANTNDEMSEEDLEEMYNKISFPQEITVNTKNKTYQEDSSCQEDESEKSSKDDLDEQNDFTTAKDREEASTSEEELNHYQDTTGSSKENARTDASIQEDYKEPESIEYSTVPADYTSSDEYVDLREDVENSTEREKETESSTEGVLKFTDELPGLDHTEDTKAKESVASRPYDINEYEYVDDNYEREDYKHFIFDIKLDDDKEKSNIEKKNQEKEDASATSFERSTEVDDNVEAETHAEHIEAVTELVSIKEIVDSTTTSSTITAASTVTTASTTTPTTVSTTASTIASTTTSTTSSTTFMIESTSMTTSQTTATTTTSTTTPRSTTNISRAMPPKLFKPNSARRTYAYIPPTTTPIPVVIKPRLGLYNPKPAKPPKSYNELAPKPVIRKLPLLSRKPVTTTSTTSTLATTITDKSYPDDQDTTTEPLTTMSVTTAATKAAMTLMATSTTKTTTTTTMTAILTESNRSEENVLKSKVEAKEPLFFNLSAKDNVNKEDQLPSPSEQDSPVNSSRNPDFHVSTEEIQTITPYPLTRISTFATFTEQTAKEAESKLYETTESIDVLTTAAAPTTLPLEMSAYIKTNSEINPKEAESTTTASTKVHPQEVISEILPVLSERPISVLSLTTVPSNAENDYFHVPAESTESTVFRPSSRNTMNTPRKHLSFNCLEKEMYRFYGDTRDCRLFHYCSPGFTKRQVLDFRFVCEKGTEFDEETQSCRHDVQNRKCRNRS</sequence>
<feature type="compositionally biased region" description="Low complexity" evidence="1">
    <location>
        <begin position="524"/>
        <end position="551"/>
    </location>
</feature>
<feature type="region of interest" description="Disordered" evidence="1">
    <location>
        <begin position="205"/>
        <end position="237"/>
    </location>
</feature>
<dbReference type="PROSITE" id="PS50940">
    <property type="entry name" value="CHIT_BIND_II"/>
    <property type="match status" value="1"/>
</dbReference>
<feature type="compositionally biased region" description="Basic and acidic residues" evidence="1">
    <location>
        <begin position="858"/>
        <end position="877"/>
    </location>
</feature>
<feature type="compositionally biased region" description="Basic and acidic residues" evidence="1">
    <location>
        <begin position="915"/>
        <end position="927"/>
    </location>
</feature>
<feature type="region of interest" description="Disordered" evidence="1">
    <location>
        <begin position="280"/>
        <end position="299"/>
    </location>
</feature>
<feature type="compositionally biased region" description="Basic and acidic residues" evidence="1">
    <location>
        <begin position="338"/>
        <end position="347"/>
    </location>
</feature>
<dbReference type="InterPro" id="IPR002557">
    <property type="entry name" value="Chitin-bd_dom"/>
</dbReference>
<feature type="compositionally biased region" description="Polar residues" evidence="1">
    <location>
        <begin position="7"/>
        <end position="22"/>
    </location>
</feature>
<feature type="compositionally biased region" description="Acidic residues" evidence="1">
    <location>
        <begin position="638"/>
        <end position="649"/>
    </location>
</feature>